<gene>
    <name evidence="3" type="ORF">KSP39_PZI016494</name>
</gene>
<keyword evidence="4" id="KW-1185">Reference proteome</keyword>
<evidence type="ECO:0000313" key="3">
    <source>
        <dbReference type="EMBL" id="KAK8931114.1"/>
    </source>
</evidence>
<protein>
    <recommendedName>
        <fullName evidence="2">SWIM-type domain-containing protein</fullName>
    </recommendedName>
</protein>
<evidence type="ECO:0000256" key="1">
    <source>
        <dbReference type="PROSITE-ProRule" id="PRU00325"/>
    </source>
</evidence>
<dbReference type="EMBL" id="JBBWWQ010000014">
    <property type="protein sequence ID" value="KAK8931114.1"/>
    <property type="molecule type" value="Genomic_DNA"/>
</dbReference>
<accession>A0AAP0B7Q6</accession>
<dbReference type="GO" id="GO:0008270">
    <property type="term" value="F:zinc ion binding"/>
    <property type="evidence" value="ECO:0007669"/>
    <property type="project" value="UniProtKB-KW"/>
</dbReference>
<name>A0AAP0B7Q6_9ASPA</name>
<keyword evidence="1" id="KW-0479">Metal-binding</keyword>
<evidence type="ECO:0000259" key="2">
    <source>
        <dbReference type="PROSITE" id="PS50966"/>
    </source>
</evidence>
<evidence type="ECO:0000313" key="4">
    <source>
        <dbReference type="Proteomes" id="UP001418222"/>
    </source>
</evidence>
<keyword evidence="1" id="KW-0862">Zinc</keyword>
<dbReference type="AlphaFoldDB" id="A0AAP0B7Q6"/>
<dbReference type="Pfam" id="PF04434">
    <property type="entry name" value="SWIM"/>
    <property type="match status" value="1"/>
</dbReference>
<dbReference type="Proteomes" id="UP001418222">
    <property type="component" value="Unassembled WGS sequence"/>
</dbReference>
<keyword evidence="1" id="KW-0863">Zinc-finger</keyword>
<sequence length="131" mass="14913">MMTNVSESFNGVLKRVRGLPIQALVSTIFYHYIALFLKTCEGALKWESDVVFRFAPEVLTMLGNREAATRNLCWLVQLNHTEFSYYDDKNIAHRVLLTDDGCSCSCHSMVLYHVPCAHMIVSLASRCVLHE</sequence>
<dbReference type="PROSITE" id="PS50966">
    <property type="entry name" value="ZF_SWIM"/>
    <property type="match status" value="1"/>
</dbReference>
<dbReference type="InterPro" id="IPR007527">
    <property type="entry name" value="Znf_SWIM"/>
</dbReference>
<proteinExistence type="predicted"/>
<reference evidence="3 4" key="1">
    <citation type="journal article" date="2022" name="Nat. Plants">
        <title>Genomes of leafy and leafless Platanthera orchids illuminate the evolution of mycoheterotrophy.</title>
        <authorList>
            <person name="Li M.H."/>
            <person name="Liu K.W."/>
            <person name="Li Z."/>
            <person name="Lu H.C."/>
            <person name="Ye Q.L."/>
            <person name="Zhang D."/>
            <person name="Wang J.Y."/>
            <person name="Li Y.F."/>
            <person name="Zhong Z.M."/>
            <person name="Liu X."/>
            <person name="Yu X."/>
            <person name="Liu D.K."/>
            <person name="Tu X.D."/>
            <person name="Liu B."/>
            <person name="Hao Y."/>
            <person name="Liao X.Y."/>
            <person name="Jiang Y.T."/>
            <person name="Sun W.H."/>
            <person name="Chen J."/>
            <person name="Chen Y.Q."/>
            <person name="Ai Y."/>
            <person name="Zhai J.W."/>
            <person name="Wu S.S."/>
            <person name="Zhou Z."/>
            <person name="Hsiao Y.Y."/>
            <person name="Wu W.L."/>
            <person name="Chen Y.Y."/>
            <person name="Lin Y.F."/>
            <person name="Hsu J.L."/>
            <person name="Li C.Y."/>
            <person name="Wang Z.W."/>
            <person name="Zhao X."/>
            <person name="Zhong W.Y."/>
            <person name="Ma X.K."/>
            <person name="Ma L."/>
            <person name="Huang J."/>
            <person name="Chen G.Z."/>
            <person name="Huang M.Z."/>
            <person name="Huang L."/>
            <person name="Peng D.H."/>
            <person name="Luo Y.B."/>
            <person name="Zou S.Q."/>
            <person name="Chen S.P."/>
            <person name="Lan S."/>
            <person name="Tsai W.C."/>
            <person name="Van de Peer Y."/>
            <person name="Liu Z.J."/>
        </authorList>
    </citation>
    <scope>NUCLEOTIDE SEQUENCE [LARGE SCALE GENOMIC DNA]</scope>
    <source>
        <strain evidence="3">Lor287</strain>
    </source>
</reference>
<organism evidence="3 4">
    <name type="scientific">Platanthera zijinensis</name>
    <dbReference type="NCBI Taxonomy" id="2320716"/>
    <lineage>
        <taxon>Eukaryota</taxon>
        <taxon>Viridiplantae</taxon>
        <taxon>Streptophyta</taxon>
        <taxon>Embryophyta</taxon>
        <taxon>Tracheophyta</taxon>
        <taxon>Spermatophyta</taxon>
        <taxon>Magnoliopsida</taxon>
        <taxon>Liliopsida</taxon>
        <taxon>Asparagales</taxon>
        <taxon>Orchidaceae</taxon>
        <taxon>Orchidoideae</taxon>
        <taxon>Orchideae</taxon>
        <taxon>Orchidinae</taxon>
        <taxon>Platanthera</taxon>
    </lineage>
</organism>
<feature type="domain" description="SWIM-type" evidence="2">
    <location>
        <begin position="93"/>
        <end position="127"/>
    </location>
</feature>
<comment type="caution">
    <text evidence="3">The sequence shown here is derived from an EMBL/GenBank/DDBJ whole genome shotgun (WGS) entry which is preliminary data.</text>
</comment>